<keyword evidence="1" id="KW-0472">Membrane</keyword>
<dbReference type="PANTHER" id="PTHR45138:SF9">
    <property type="entry name" value="DIGUANYLATE CYCLASE DGCM-RELATED"/>
    <property type="match status" value="1"/>
</dbReference>
<proteinExistence type="predicted"/>
<dbReference type="InterPro" id="IPR050469">
    <property type="entry name" value="Diguanylate_Cyclase"/>
</dbReference>
<dbReference type="SMART" id="SM00267">
    <property type="entry name" value="GGDEF"/>
    <property type="match status" value="1"/>
</dbReference>
<dbReference type="Proteomes" id="UP000276301">
    <property type="component" value="Unassembled WGS sequence"/>
</dbReference>
<feature type="transmembrane region" description="Helical" evidence="1">
    <location>
        <begin position="184"/>
        <end position="206"/>
    </location>
</feature>
<dbReference type="GO" id="GO:1902201">
    <property type="term" value="P:negative regulation of bacterial-type flagellum-dependent cell motility"/>
    <property type="evidence" value="ECO:0007669"/>
    <property type="project" value="TreeGrafter"/>
</dbReference>
<dbReference type="Gene3D" id="3.30.70.270">
    <property type="match status" value="1"/>
</dbReference>
<dbReference type="AlphaFoldDB" id="A0A498CNI0"/>
<feature type="transmembrane region" description="Helical" evidence="1">
    <location>
        <begin position="38"/>
        <end position="59"/>
    </location>
</feature>
<dbReference type="PROSITE" id="PS50887">
    <property type="entry name" value="GGDEF"/>
    <property type="match status" value="1"/>
</dbReference>
<feature type="transmembrane region" description="Helical" evidence="1">
    <location>
        <begin position="6"/>
        <end position="26"/>
    </location>
</feature>
<comment type="caution">
    <text evidence="3">The sequence shown here is derived from an EMBL/GenBank/DDBJ whole genome shotgun (WGS) entry which is preliminary data.</text>
</comment>
<feature type="transmembrane region" description="Helical" evidence="1">
    <location>
        <begin position="65"/>
        <end position="82"/>
    </location>
</feature>
<feature type="domain" description="GGDEF" evidence="2">
    <location>
        <begin position="272"/>
        <end position="403"/>
    </location>
</feature>
<keyword evidence="4" id="KW-1185">Reference proteome</keyword>
<feature type="transmembrane region" description="Helical" evidence="1">
    <location>
        <begin position="89"/>
        <end position="113"/>
    </location>
</feature>
<dbReference type="CDD" id="cd01949">
    <property type="entry name" value="GGDEF"/>
    <property type="match status" value="1"/>
</dbReference>
<dbReference type="NCBIfam" id="TIGR00254">
    <property type="entry name" value="GGDEF"/>
    <property type="match status" value="1"/>
</dbReference>
<dbReference type="Pfam" id="PF00990">
    <property type="entry name" value="GGDEF"/>
    <property type="match status" value="1"/>
</dbReference>
<gene>
    <name evidence="3" type="ORF">D4A47_03310</name>
</gene>
<dbReference type="GO" id="GO:0052621">
    <property type="term" value="F:diguanylate cyclase activity"/>
    <property type="evidence" value="ECO:0007669"/>
    <property type="project" value="TreeGrafter"/>
</dbReference>
<reference evidence="3 4" key="1">
    <citation type="submission" date="2018-10" db="EMBL/GenBank/DDBJ databases">
        <title>Anaerotruncus faecis sp. nov., isolated from human feces.</title>
        <authorList>
            <person name="Wang Y.-J."/>
        </authorList>
    </citation>
    <scope>NUCLEOTIDE SEQUENCE [LARGE SCALE GENOMIC DNA]</scope>
    <source>
        <strain evidence="3 4">22A2-44</strain>
    </source>
</reference>
<protein>
    <submittedName>
        <fullName evidence="3">GGDEF domain-containing protein</fullName>
    </submittedName>
</protein>
<evidence type="ECO:0000256" key="1">
    <source>
        <dbReference type="SAM" id="Phobius"/>
    </source>
</evidence>
<evidence type="ECO:0000313" key="4">
    <source>
        <dbReference type="Proteomes" id="UP000276301"/>
    </source>
</evidence>
<name>A0A498CNI0_9FIRM</name>
<feature type="transmembrane region" description="Helical" evidence="1">
    <location>
        <begin position="119"/>
        <end position="139"/>
    </location>
</feature>
<dbReference type="GO" id="GO:0005886">
    <property type="term" value="C:plasma membrane"/>
    <property type="evidence" value="ECO:0007669"/>
    <property type="project" value="TreeGrafter"/>
</dbReference>
<dbReference type="PANTHER" id="PTHR45138">
    <property type="entry name" value="REGULATORY COMPONENTS OF SENSORY TRANSDUCTION SYSTEM"/>
    <property type="match status" value="1"/>
</dbReference>
<dbReference type="SUPFAM" id="SSF55073">
    <property type="entry name" value="Nucleotide cyclase"/>
    <property type="match status" value="1"/>
</dbReference>
<keyword evidence="1" id="KW-0812">Transmembrane</keyword>
<keyword evidence="1" id="KW-1133">Transmembrane helix</keyword>
<evidence type="ECO:0000313" key="3">
    <source>
        <dbReference type="EMBL" id="RLL13513.1"/>
    </source>
</evidence>
<feature type="transmembrane region" description="Helical" evidence="1">
    <location>
        <begin position="151"/>
        <end position="172"/>
    </location>
</feature>
<dbReference type="InterPro" id="IPR029787">
    <property type="entry name" value="Nucleotide_cyclase"/>
</dbReference>
<dbReference type="GO" id="GO:0043709">
    <property type="term" value="P:cell adhesion involved in single-species biofilm formation"/>
    <property type="evidence" value="ECO:0007669"/>
    <property type="project" value="TreeGrafter"/>
</dbReference>
<sequence>MVMADAMALAGDIVSCSGLMLLFLLLTEPRYPMRRTAALLSAVFAATAAAYIAAVLGLGLMPGQASLVCFSIPSLTACLLLSKYRDGRFLFTFCTIDVLGFMLIAVSRISAVLLGGDDWVSLLFRLALIGLLVALFLRIRGNYRRVMAEHSTGWGMLAAVSVLFYAMLYLLVTYPAPLIGRREYIPVVLFFCATVLATYVVIYQAIVRMVKLSESEQSELLLQTRLELQKSQLELQQVYYRMAYVDSLTGLANRASFERRRKEIEADLVHNRPVWCVSADLNNLKEVNDARGHEWGDRLLRETGQLLTRLLGEAFEIFRLGGDEFILLSCGTPSDKVSALLGKLYPAIEAHNAAGNLPVSLAVGWDSLREGEDDLAPLIARVDREMYRRKREMKKNASLPVDEI</sequence>
<accession>A0A498CNI0</accession>
<dbReference type="InterPro" id="IPR043128">
    <property type="entry name" value="Rev_trsase/Diguanyl_cyclase"/>
</dbReference>
<evidence type="ECO:0000259" key="2">
    <source>
        <dbReference type="PROSITE" id="PS50887"/>
    </source>
</evidence>
<dbReference type="EMBL" id="RCHT01000003">
    <property type="protein sequence ID" value="RLL13513.1"/>
    <property type="molecule type" value="Genomic_DNA"/>
</dbReference>
<organism evidence="3 4">
    <name type="scientific">Anaerotruncus massiliensis</name>
    <name type="common">ex Liu et al. 2021</name>
    <dbReference type="NCBI Taxonomy" id="2321404"/>
    <lineage>
        <taxon>Bacteria</taxon>
        <taxon>Bacillati</taxon>
        <taxon>Bacillota</taxon>
        <taxon>Clostridia</taxon>
        <taxon>Eubacteriales</taxon>
        <taxon>Oscillospiraceae</taxon>
        <taxon>Anaerotruncus</taxon>
    </lineage>
</organism>
<dbReference type="InterPro" id="IPR000160">
    <property type="entry name" value="GGDEF_dom"/>
</dbReference>